<evidence type="ECO:0000313" key="3">
    <source>
        <dbReference type="Proteomes" id="UP000292082"/>
    </source>
</evidence>
<evidence type="ECO:0000259" key="1">
    <source>
        <dbReference type="Pfam" id="PF17827"/>
    </source>
</evidence>
<dbReference type="InterPro" id="IPR050320">
    <property type="entry name" value="N5-glutamine_MTase"/>
</dbReference>
<organism evidence="2 3">
    <name type="scientific">Dichomitus squalens</name>
    <dbReference type="NCBI Taxonomy" id="114155"/>
    <lineage>
        <taxon>Eukaryota</taxon>
        <taxon>Fungi</taxon>
        <taxon>Dikarya</taxon>
        <taxon>Basidiomycota</taxon>
        <taxon>Agaricomycotina</taxon>
        <taxon>Agaricomycetes</taxon>
        <taxon>Polyporales</taxon>
        <taxon>Polyporaceae</taxon>
        <taxon>Dichomitus</taxon>
    </lineage>
</organism>
<sequence length="326" mass="34895">MMTSATLSRALSQLQRAIGRQSARTEFRWMQHTLDNPPPAIPPSANTLEEMVNRRLSGEPLQYILGSQPFGPLNLAVRPPVLIPRPETEDWTIRLASLLTPSPARPLKVLDLCTGSGCIPLLLCHLWPPGSAHATGVDVSPAAVRLATDNAALCGIPPPSLGPDAARGPPPAPALPQKNTFTALLADLTRPTFAHDPRLAPPYDLLTANPPYIPRAQYERLPASVRDFEDVRALLGETPECADGSTVADGRVPAADRAKGLGFYYRIAELVGAHGLLRRGGGTLALEVGDGQAGDVVRIVGGRARVSEIDVWRDPWGKARVVFARA</sequence>
<dbReference type="PANTHER" id="PTHR18895">
    <property type="entry name" value="HEMK METHYLTRANSFERASE"/>
    <property type="match status" value="1"/>
</dbReference>
<dbReference type="Gene3D" id="3.40.50.150">
    <property type="entry name" value="Vaccinia Virus protein VP39"/>
    <property type="match status" value="1"/>
</dbReference>
<dbReference type="PANTHER" id="PTHR18895:SF74">
    <property type="entry name" value="MTRF1L RELEASE FACTOR GLUTAMINE METHYLTRANSFERASE"/>
    <property type="match status" value="1"/>
</dbReference>
<dbReference type="GO" id="GO:0005739">
    <property type="term" value="C:mitochondrion"/>
    <property type="evidence" value="ECO:0007669"/>
    <property type="project" value="TreeGrafter"/>
</dbReference>
<protein>
    <submittedName>
        <fullName evidence="2">S-adenosyl-L-methionine-dependent methyltransferase</fullName>
    </submittedName>
</protein>
<dbReference type="SUPFAM" id="SSF53335">
    <property type="entry name" value="S-adenosyl-L-methionine-dependent methyltransferases"/>
    <property type="match status" value="1"/>
</dbReference>
<dbReference type="GO" id="GO:0008168">
    <property type="term" value="F:methyltransferase activity"/>
    <property type="evidence" value="ECO:0007669"/>
    <property type="project" value="UniProtKB-KW"/>
</dbReference>
<dbReference type="Proteomes" id="UP000292082">
    <property type="component" value="Unassembled WGS sequence"/>
</dbReference>
<dbReference type="EMBL" id="ML145145">
    <property type="protein sequence ID" value="TBU56865.1"/>
    <property type="molecule type" value="Genomic_DNA"/>
</dbReference>
<dbReference type="STRING" id="114155.A0A4Q9PRE2"/>
<proteinExistence type="predicted"/>
<dbReference type="InterPro" id="IPR040758">
    <property type="entry name" value="PrmC_N"/>
</dbReference>
<name>A0A4Q9PRE2_9APHY</name>
<evidence type="ECO:0000313" key="2">
    <source>
        <dbReference type="EMBL" id="TBU56865.1"/>
    </source>
</evidence>
<keyword evidence="2" id="KW-0808">Transferase</keyword>
<dbReference type="Pfam" id="PF17827">
    <property type="entry name" value="PrmC_N"/>
    <property type="match status" value="1"/>
</dbReference>
<reference evidence="2 3" key="1">
    <citation type="submission" date="2019-01" db="EMBL/GenBank/DDBJ databases">
        <title>Draft genome sequences of three monokaryotic isolates of the white-rot basidiomycete fungus Dichomitus squalens.</title>
        <authorList>
            <consortium name="DOE Joint Genome Institute"/>
            <person name="Lopez S.C."/>
            <person name="Andreopoulos B."/>
            <person name="Pangilinan J."/>
            <person name="Lipzen A."/>
            <person name="Riley R."/>
            <person name="Ahrendt S."/>
            <person name="Ng V."/>
            <person name="Barry K."/>
            <person name="Daum C."/>
            <person name="Grigoriev I.V."/>
            <person name="Hilden K.S."/>
            <person name="Makela M.R."/>
            <person name="de Vries R.P."/>
        </authorList>
    </citation>
    <scope>NUCLEOTIDE SEQUENCE [LARGE SCALE GENOMIC DNA]</scope>
    <source>
        <strain evidence="2 3">CBS 464.89</strain>
    </source>
</reference>
<feature type="domain" description="Release factor glutamine methyltransferase N-terminal" evidence="1">
    <location>
        <begin position="45"/>
        <end position="66"/>
    </location>
</feature>
<dbReference type="InterPro" id="IPR029063">
    <property type="entry name" value="SAM-dependent_MTases_sf"/>
</dbReference>
<gene>
    <name evidence="2" type="ORF">BD310DRAFT_930677</name>
</gene>
<keyword evidence="3" id="KW-1185">Reference proteome</keyword>
<keyword evidence="2" id="KW-0489">Methyltransferase</keyword>
<dbReference type="Gene3D" id="1.10.8.10">
    <property type="entry name" value="DNA helicase RuvA subunit, C-terminal domain"/>
    <property type="match status" value="1"/>
</dbReference>
<dbReference type="CDD" id="cd02440">
    <property type="entry name" value="AdoMet_MTases"/>
    <property type="match status" value="1"/>
</dbReference>
<accession>A0A4Q9PRE2</accession>
<dbReference type="AlphaFoldDB" id="A0A4Q9PRE2"/>
<dbReference type="GO" id="GO:0032259">
    <property type="term" value="P:methylation"/>
    <property type="evidence" value="ECO:0007669"/>
    <property type="project" value="UniProtKB-KW"/>
</dbReference>